<keyword evidence="3" id="KW-0575">Peroxidase</keyword>
<dbReference type="InterPro" id="IPR000866">
    <property type="entry name" value="AhpC/TSA"/>
</dbReference>
<comment type="caution">
    <text evidence="13">The sequence shown here is derived from an EMBL/GenBank/DDBJ whole genome shotgun (WGS) entry which is preliminary data.</text>
</comment>
<dbReference type="InterPro" id="IPR050924">
    <property type="entry name" value="Peroxiredoxin_BCP/PrxQ"/>
</dbReference>
<keyword evidence="5" id="KW-0560">Oxidoreductase</keyword>
<evidence type="ECO:0000256" key="3">
    <source>
        <dbReference type="ARBA" id="ARBA00022559"/>
    </source>
</evidence>
<evidence type="ECO:0000313" key="14">
    <source>
        <dbReference type="Proteomes" id="UP001241110"/>
    </source>
</evidence>
<dbReference type="RefSeq" id="WP_313982089.1">
    <property type="nucleotide sequence ID" value="NZ_JASJOS010000009.1"/>
</dbReference>
<evidence type="ECO:0000259" key="12">
    <source>
        <dbReference type="PROSITE" id="PS51352"/>
    </source>
</evidence>
<evidence type="ECO:0000256" key="8">
    <source>
        <dbReference type="ARBA" id="ARBA00032824"/>
    </source>
</evidence>
<evidence type="ECO:0000256" key="11">
    <source>
        <dbReference type="ARBA" id="ARBA00049091"/>
    </source>
</evidence>
<organism evidence="13 14">
    <name type="scientific">Xanthocytophaga flava</name>
    <dbReference type="NCBI Taxonomy" id="3048013"/>
    <lineage>
        <taxon>Bacteria</taxon>
        <taxon>Pseudomonadati</taxon>
        <taxon>Bacteroidota</taxon>
        <taxon>Cytophagia</taxon>
        <taxon>Cytophagales</taxon>
        <taxon>Rhodocytophagaceae</taxon>
        <taxon>Xanthocytophaga</taxon>
    </lineage>
</organism>
<name>A0AAE3UAF6_9BACT</name>
<comment type="similarity">
    <text evidence="9">Belongs to the peroxiredoxin family. BCP/PrxQ subfamily.</text>
</comment>
<evidence type="ECO:0000256" key="1">
    <source>
        <dbReference type="ARBA" id="ARBA00003330"/>
    </source>
</evidence>
<keyword evidence="7" id="KW-0676">Redox-active center</keyword>
<dbReference type="PROSITE" id="PS51352">
    <property type="entry name" value="THIOREDOXIN_2"/>
    <property type="match status" value="1"/>
</dbReference>
<dbReference type="SUPFAM" id="SSF52833">
    <property type="entry name" value="Thioredoxin-like"/>
    <property type="match status" value="1"/>
</dbReference>
<sequence>MNHSPKPLERRLFVFLLTMCLTVGSQTLMLAKTNRYPSSGTDPLDSSIVQKPTDISPLLIGEPVPLASLPDVTGKMINLKEKLSQKPTILIFYRGGWCPFCNKQLAGIQAIEGNLRTMGYQIIAISTDSPEYLAKTVNQEKLTYTLLSDSDLSVSKQFGIAYAAPANYEKILQEGSKGKNVDKLLPVPSVFIVDTKGVIQFEYINPDFKQRISSAMLQSVAQALKKEL</sequence>
<keyword evidence="6" id="KW-1015">Disulfide bond</keyword>
<evidence type="ECO:0000256" key="7">
    <source>
        <dbReference type="ARBA" id="ARBA00023284"/>
    </source>
</evidence>
<proteinExistence type="inferred from homology"/>
<dbReference type="PANTHER" id="PTHR42801">
    <property type="entry name" value="THIOREDOXIN-DEPENDENT PEROXIDE REDUCTASE"/>
    <property type="match status" value="1"/>
</dbReference>
<comment type="function">
    <text evidence="1">Thiol-specific peroxidase that catalyzes the reduction of hydrogen peroxide and organic hydroperoxides to water and alcohols, respectively. Plays a role in cell protection against oxidative stress by detoxifying peroxides and as sensor of hydrogen peroxide-mediated signaling events.</text>
</comment>
<dbReference type="InterPro" id="IPR013766">
    <property type="entry name" value="Thioredoxin_domain"/>
</dbReference>
<feature type="domain" description="Thioredoxin" evidence="12">
    <location>
        <begin position="58"/>
        <end position="226"/>
    </location>
</feature>
<dbReference type="Proteomes" id="UP001241110">
    <property type="component" value="Unassembled WGS sequence"/>
</dbReference>
<dbReference type="GO" id="GO:0008379">
    <property type="term" value="F:thioredoxin peroxidase activity"/>
    <property type="evidence" value="ECO:0007669"/>
    <property type="project" value="TreeGrafter"/>
</dbReference>
<dbReference type="GO" id="GO:0045454">
    <property type="term" value="P:cell redox homeostasis"/>
    <property type="evidence" value="ECO:0007669"/>
    <property type="project" value="TreeGrafter"/>
</dbReference>
<dbReference type="EC" id="1.11.1.24" evidence="2"/>
<evidence type="ECO:0000256" key="9">
    <source>
        <dbReference type="ARBA" id="ARBA00038489"/>
    </source>
</evidence>
<evidence type="ECO:0000256" key="2">
    <source>
        <dbReference type="ARBA" id="ARBA00013017"/>
    </source>
</evidence>
<evidence type="ECO:0000256" key="6">
    <source>
        <dbReference type="ARBA" id="ARBA00023157"/>
    </source>
</evidence>
<evidence type="ECO:0000256" key="10">
    <source>
        <dbReference type="ARBA" id="ARBA00042639"/>
    </source>
</evidence>
<dbReference type="GO" id="GO:0005737">
    <property type="term" value="C:cytoplasm"/>
    <property type="evidence" value="ECO:0007669"/>
    <property type="project" value="TreeGrafter"/>
</dbReference>
<reference evidence="13" key="1">
    <citation type="submission" date="2023-05" db="EMBL/GenBank/DDBJ databases">
        <authorList>
            <person name="Zhang X."/>
        </authorList>
    </citation>
    <scope>NUCLEOTIDE SEQUENCE</scope>
    <source>
        <strain evidence="13">YF14B1</strain>
    </source>
</reference>
<dbReference type="EMBL" id="JASJOS010000009">
    <property type="protein sequence ID" value="MDJ1482749.1"/>
    <property type="molecule type" value="Genomic_DNA"/>
</dbReference>
<evidence type="ECO:0000256" key="4">
    <source>
        <dbReference type="ARBA" id="ARBA00022862"/>
    </source>
</evidence>
<keyword evidence="4" id="KW-0049">Antioxidant</keyword>
<dbReference type="PANTHER" id="PTHR42801:SF7">
    <property type="entry name" value="SLL1159 PROTEIN"/>
    <property type="match status" value="1"/>
</dbReference>
<dbReference type="InterPro" id="IPR036249">
    <property type="entry name" value="Thioredoxin-like_sf"/>
</dbReference>
<gene>
    <name evidence="13" type="ORF">QNI16_19775</name>
</gene>
<dbReference type="AlphaFoldDB" id="A0AAE3UAF6"/>
<dbReference type="Pfam" id="PF00578">
    <property type="entry name" value="AhpC-TSA"/>
    <property type="match status" value="1"/>
</dbReference>
<dbReference type="GO" id="GO:0034599">
    <property type="term" value="P:cellular response to oxidative stress"/>
    <property type="evidence" value="ECO:0007669"/>
    <property type="project" value="TreeGrafter"/>
</dbReference>
<dbReference type="Gene3D" id="3.40.30.10">
    <property type="entry name" value="Glutaredoxin"/>
    <property type="match status" value="1"/>
</dbReference>
<accession>A0AAE3UAF6</accession>
<comment type="catalytic activity">
    <reaction evidence="11">
        <text>a hydroperoxide + [thioredoxin]-dithiol = an alcohol + [thioredoxin]-disulfide + H2O</text>
        <dbReference type="Rhea" id="RHEA:62620"/>
        <dbReference type="Rhea" id="RHEA-COMP:10698"/>
        <dbReference type="Rhea" id="RHEA-COMP:10700"/>
        <dbReference type="ChEBI" id="CHEBI:15377"/>
        <dbReference type="ChEBI" id="CHEBI:29950"/>
        <dbReference type="ChEBI" id="CHEBI:30879"/>
        <dbReference type="ChEBI" id="CHEBI:35924"/>
        <dbReference type="ChEBI" id="CHEBI:50058"/>
        <dbReference type="EC" id="1.11.1.24"/>
    </reaction>
</comment>
<dbReference type="CDD" id="cd02970">
    <property type="entry name" value="PRX_like2"/>
    <property type="match status" value="1"/>
</dbReference>
<protein>
    <recommendedName>
        <fullName evidence="2">thioredoxin-dependent peroxiredoxin</fullName>
        <ecNumber evidence="2">1.11.1.24</ecNumber>
    </recommendedName>
    <alternativeName>
        <fullName evidence="8">Thioredoxin peroxidase</fullName>
    </alternativeName>
    <alternativeName>
        <fullName evidence="10">Thioredoxin-dependent peroxiredoxin Bcp</fullName>
    </alternativeName>
</protein>
<evidence type="ECO:0000313" key="13">
    <source>
        <dbReference type="EMBL" id="MDJ1482749.1"/>
    </source>
</evidence>
<evidence type="ECO:0000256" key="5">
    <source>
        <dbReference type="ARBA" id="ARBA00023002"/>
    </source>
</evidence>